<dbReference type="AlphaFoldDB" id="A0A1N6ERI0"/>
<evidence type="ECO:0000313" key="2">
    <source>
        <dbReference type="Proteomes" id="UP000185003"/>
    </source>
</evidence>
<keyword evidence="2" id="KW-1185">Reference proteome</keyword>
<sequence length="521" mass="60484">MANTVLFVPNNININGLVDKGEMSIKPFKKDKLLYLLNVITEIPANNKDIELKNGFIPINATILKNILGSNYLDYIKLLLDEGIIECDNQYVVDEKSKGYRFTEQYQTSVIPTEITDFTLQKKLIANRKNKIIKRGNRNIGKTREIKTIGKKQLFAIPPYDKAYTKGVYKWYEDGGLEIDDKLANEYAEKVFKYKKADKSRWDTDHKTGRVKHPFNQNANMVRNIYRVKNGDLDPHTDDNVHRLHSVLTYSKKEIRHALSYKGESLVAIDLSNSQPYLSTILFNPEFWENKNPNLSISNLYLPITTIFPTTHKHKYFIKFLKSTSTPLLSSIPADLKEFIDAVSSGRFYEKFQKNILEKTGDKLDIQKELKPLMFMVLFTDNRFLGQKEAGYKRLFKETYPTVYNCFKLIKSAQKENLPILLQQIESYIFLKRIGLRIAKEHPNVPFWTIHDSVVTTLTHVDLVEKVAIEELEKCIGLKPSMKREYWGKGVLLREILRMNYGNMAEMLNYTGLGWYLGKIM</sequence>
<organism evidence="1 2">
    <name type="scientific">Chitinophaga niabensis</name>
    <dbReference type="NCBI Taxonomy" id="536979"/>
    <lineage>
        <taxon>Bacteria</taxon>
        <taxon>Pseudomonadati</taxon>
        <taxon>Bacteroidota</taxon>
        <taxon>Chitinophagia</taxon>
        <taxon>Chitinophagales</taxon>
        <taxon>Chitinophagaceae</taxon>
        <taxon>Chitinophaga</taxon>
    </lineage>
</organism>
<dbReference type="OrthoDB" id="631303at2"/>
<dbReference type="RefSeq" id="WP_074238905.1">
    <property type="nucleotide sequence ID" value="NZ_FSRA01000001.1"/>
</dbReference>
<evidence type="ECO:0000313" key="1">
    <source>
        <dbReference type="EMBL" id="SIN85702.1"/>
    </source>
</evidence>
<gene>
    <name evidence="1" type="ORF">SAMN04488055_1785</name>
</gene>
<dbReference type="STRING" id="536979.SAMN04488055_1785"/>
<protein>
    <submittedName>
        <fullName evidence="1">Uncharacterized protein</fullName>
    </submittedName>
</protein>
<dbReference type="EMBL" id="FSRA01000001">
    <property type="protein sequence ID" value="SIN85702.1"/>
    <property type="molecule type" value="Genomic_DNA"/>
</dbReference>
<dbReference type="Proteomes" id="UP000185003">
    <property type="component" value="Unassembled WGS sequence"/>
</dbReference>
<accession>A0A1N6ERI0</accession>
<name>A0A1N6ERI0_9BACT</name>
<proteinExistence type="predicted"/>
<reference evidence="2" key="1">
    <citation type="submission" date="2016-11" db="EMBL/GenBank/DDBJ databases">
        <authorList>
            <person name="Varghese N."/>
            <person name="Submissions S."/>
        </authorList>
    </citation>
    <scope>NUCLEOTIDE SEQUENCE [LARGE SCALE GENOMIC DNA]</scope>
    <source>
        <strain evidence="2">DSM 24787</strain>
    </source>
</reference>